<feature type="signal peptide" evidence="1">
    <location>
        <begin position="1"/>
        <end position="20"/>
    </location>
</feature>
<reference evidence="2 3" key="1">
    <citation type="submission" date="2018-01" db="EMBL/GenBank/DDBJ databases">
        <title>Genome characterization of the sugarcane-associated fungus Trichoderma ghanense CCMA-1212 and their application in lignocelulose bioconversion.</title>
        <authorList>
            <person name="Steindorff A.S."/>
            <person name="Mendes T.D."/>
            <person name="Vilela E.S.D."/>
            <person name="Rodrigues D.S."/>
            <person name="Formighieri E.F."/>
            <person name="Melo I.S."/>
            <person name="Favaro L.C.L."/>
        </authorList>
    </citation>
    <scope>NUCLEOTIDE SEQUENCE [LARGE SCALE GENOMIC DNA]</scope>
    <source>
        <strain evidence="2 3">CCMA-1212</strain>
    </source>
</reference>
<sequence>MHSGLTWTTSTNMTFTLTLTLSIGMAAVEDGGVVFQITNHSVGTQGTLDPSSNLHWGKLV</sequence>
<evidence type="ECO:0000256" key="1">
    <source>
        <dbReference type="SAM" id="SignalP"/>
    </source>
</evidence>
<gene>
    <name evidence="2" type="ORF">CCMA1212_006703</name>
</gene>
<keyword evidence="3" id="KW-1185">Reference proteome</keyword>
<keyword evidence="1" id="KW-0732">Signal</keyword>
<organism evidence="2 3">
    <name type="scientific">Trichoderma ghanense</name>
    <dbReference type="NCBI Taxonomy" id="65468"/>
    <lineage>
        <taxon>Eukaryota</taxon>
        <taxon>Fungi</taxon>
        <taxon>Dikarya</taxon>
        <taxon>Ascomycota</taxon>
        <taxon>Pezizomycotina</taxon>
        <taxon>Sordariomycetes</taxon>
        <taxon>Hypocreomycetidae</taxon>
        <taxon>Hypocreales</taxon>
        <taxon>Hypocreaceae</taxon>
        <taxon>Trichoderma</taxon>
    </lineage>
</organism>
<dbReference type="Proteomes" id="UP001642720">
    <property type="component" value="Unassembled WGS sequence"/>
</dbReference>
<evidence type="ECO:0000313" key="2">
    <source>
        <dbReference type="EMBL" id="TFB01128.1"/>
    </source>
</evidence>
<feature type="chain" id="PRO_5047193108" evidence="1">
    <location>
        <begin position="21"/>
        <end position="60"/>
    </location>
</feature>
<dbReference type="EMBL" id="PPTA01000009">
    <property type="protein sequence ID" value="TFB01128.1"/>
    <property type="molecule type" value="Genomic_DNA"/>
</dbReference>
<name>A0ABY2GYT3_9HYPO</name>
<proteinExistence type="predicted"/>
<accession>A0ABY2GYT3</accession>
<dbReference type="RefSeq" id="XP_073557329.1">
    <property type="nucleotide sequence ID" value="XM_073703908.1"/>
</dbReference>
<comment type="caution">
    <text evidence="2">The sequence shown here is derived from an EMBL/GenBank/DDBJ whole genome shotgun (WGS) entry which is preliminary data.</text>
</comment>
<dbReference type="GeneID" id="300578358"/>
<evidence type="ECO:0000313" key="3">
    <source>
        <dbReference type="Proteomes" id="UP001642720"/>
    </source>
</evidence>
<protein>
    <submittedName>
        <fullName evidence="2">Uncharacterized protein</fullName>
    </submittedName>
</protein>